<sequence length="823" mass="86552">MRAGVLSGRLGSSCSSRLPRPCPVEPAAPLPAPQRLPTGGAGPRDVTVRTSKATQLSYDDLADAVSRANPEKRVLQDINFRALVEQCQDWPALQRLEADLRDRYDRQPGLALAVLIRLSEVVDVEAADAATKKEVVTLLNSTLAPWLLKKGLFKIKVNALPVILASLAALQYNNARLNAMLRGMLESGIYVEEKVDEEAEARRLEEEAQAAKAAKAAAREAKAAAAAEAAAAAAAEGGKPKRKAKTKAEREADKAAKEAEKAAKEEAARAKAEAEAKAAEPVFVVRGGGLLQAGQLAAALCSATQLGIRLEGDALVRLGERLDYIKRHMEAEQIGYLATALAPYKRLPPSFEPFLDEVPLAVREGLGSLGGEALVDLLVVLVREEVDLTPSWVAAYQRALLAALPFLERPRAFTALLFCLAKGSLEITEEFLSALLNRLAAAPRRPAAARGRAAAAGGGSLLARMKPADLAVVAAVLSIYGYAPAEEVTQAYLRALEDRAGEMTAQQVVTVIDACVELGIELGPDLTDEMLAVAEAGLAALPAARLAQLAAALAAAGHEPDGFWTRALAEALQGHAARAANGPGLTEVVGVMAALPGPFPADGEAAAGVLNAVKERATALGGLSDSDRTALSRVLLRLPNSKAMAPAFLDSLKPPPPPPPPPAVAAPPAARPAATAAAVAAPSRRAPAAAAAVPAAAAQRPRASVPIQVVEDEYDEYDKRERVIEEERLPPPPRRQAVAAAGPASRARQEYEEDEYKEEEEEEEEEPRVIGRRRAAASAPPPPARAPAPAPPVTARTAPPPPPPPPVDEGFVASTRVSRRSRR</sequence>
<feature type="compositionally biased region" description="Low complexity" evidence="1">
    <location>
        <begin position="1"/>
        <end position="19"/>
    </location>
</feature>
<protein>
    <submittedName>
        <fullName evidence="2">Uncharacterized protein</fullName>
    </submittedName>
</protein>
<dbReference type="OrthoDB" id="542964at2759"/>
<feature type="compositionally biased region" description="Pro residues" evidence="1">
    <location>
        <begin position="779"/>
        <end position="807"/>
    </location>
</feature>
<feature type="compositionally biased region" description="Acidic residues" evidence="1">
    <location>
        <begin position="751"/>
        <end position="766"/>
    </location>
</feature>
<feature type="region of interest" description="Disordered" evidence="1">
    <location>
        <begin position="647"/>
        <end position="669"/>
    </location>
</feature>
<feature type="compositionally biased region" description="Basic and acidic residues" evidence="1">
    <location>
        <begin position="246"/>
        <end position="266"/>
    </location>
</feature>
<accession>A0A835YDE4</accession>
<feature type="compositionally biased region" description="Basic and acidic residues" evidence="1">
    <location>
        <begin position="717"/>
        <end position="729"/>
    </location>
</feature>
<dbReference type="InterPro" id="IPR027643">
    <property type="entry name" value="Formin-like_plant"/>
</dbReference>
<dbReference type="Proteomes" id="UP000612055">
    <property type="component" value="Unassembled WGS sequence"/>
</dbReference>
<feature type="region of interest" description="Disordered" evidence="1">
    <location>
        <begin position="715"/>
        <end position="823"/>
    </location>
</feature>
<feature type="compositionally biased region" description="Low complexity" evidence="1">
    <location>
        <begin position="735"/>
        <end position="746"/>
    </location>
</feature>
<dbReference type="GO" id="GO:0045010">
    <property type="term" value="P:actin nucleation"/>
    <property type="evidence" value="ECO:0007669"/>
    <property type="project" value="InterPro"/>
</dbReference>
<proteinExistence type="predicted"/>
<evidence type="ECO:0000313" key="2">
    <source>
        <dbReference type="EMBL" id="KAG2500835.1"/>
    </source>
</evidence>
<comment type="caution">
    <text evidence="2">The sequence shown here is derived from an EMBL/GenBank/DDBJ whole genome shotgun (WGS) entry which is preliminary data.</text>
</comment>
<dbReference type="PANTHER" id="PTHR23213">
    <property type="entry name" value="FORMIN-RELATED"/>
    <property type="match status" value="1"/>
</dbReference>
<dbReference type="GO" id="GO:0051015">
    <property type="term" value="F:actin filament binding"/>
    <property type="evidence" value="ECO:0007669"/>
    <property type="project" value="InterPro"/>
</dbReference>
<evidence type="ECO:0000256" key="1">
    <source>
        <dbReference type="SAM" id="MobiDB-lite"/>
    </source>
</evidence>
<dbReference type="EMBL" id="JAEHOE010000003">
    <property type="protein sequence ID" value="KAG2500835.1"/>
    <property type="molecule type" value="Genomic_DNA"/>
</dbReference>
<gene>
    <name evidence="2" type="ORF">HYH03_001597</name>
</gene>
<feature type="region of interest" description="Disordered" evidence="1">
    <location>
        <begin position="1"/>
        <end position="46"/>
    </location>
</feature>
<reference evidence="2" key="1">
    <citation type="journal article" date="2020" name="bioRxiv">
        <title>Comparative genomics of Chlamydomonas.</title>
        <authorList>
            <person name="Craig R.J."/>
            <person name="Hasan A.R."/>
            <person name="Ness R.W."/>
            <person name="Keightley P.D."/>
        </authorList>
    </citation>
    <scope>NUCLEOTIDE SEQUENCE</scope>
    <source>
        <strain evidence="2">CCAP 11/70</strain>
    </source>
</reference>
<dbReference type="PANTHER" id="PTHR23213:SF368">
    <property type="entry name" value="HISTONE H3-K79 METHYLTRANSFERASE"/>
    <property type="match status" value="1"/>
</dbReference>
<feature type="compositionally biased region" description="Pro residues" evidence="1">
    <location>
        <begin position="653"/>
        <end position="665"/>
    </location>
</feature>
<organism evidence="2 3">
    <name type="scientific">Edaphochlamys debaryana</name>
    <dbReference type="NCBI Taxonomy" id="47281"/>
    <lineage>
        <taxon>Eukaryota</taxon>
        <taxon>Viridiplantae</taxon>
        <taxon>Chlorophyta</taxon>
        <taxon>core chlorophytes</taxon>
        <taxon>Chlorophyceae</taxon>
        <taxon>CS clade</taxon>
        <taxon>Chlamydomonadales</taxon>
        <taxon>Chlamydomonadales incertae sedis</taxon>
        <taxon>Edaphochlamys</taxon>
    </lineage>
</organism>
<feature type="compositionally biased region" description="Pro residues" evidence="1">
    <location>
        <begin position="20"/>
        <end position="34"/>
    </location>
</feature>
<name>A0A835YDE4_9CHLO</name>
<dbReference type="AlphaFoldDB" id="A0A835YDE4"/>
<evidence type="ECO:0000313" key="3">
    <source>
        <dbReference type="Proteomes" id="UP000612055"/>
    </source>
</evidence>
<keyword evidence="3" id="KW-1185">Reference proteome</keyword>
<feature type="region of interest" description="Disordered" evidence="1">
    <location>
        <begin position="235"/>
        <end position="266"/>
    </location>
</feature>